<dbReference type="HOGENOM" id="CLU_005231_0_0_1"/>
<dbReference type="GO" id="GO:0005737">
    <property type="term" value="C:cytoplasm"/>
    <property type="evidence" value="ECO:0007669"/>
    <property type="project" value="TreeGrafter"/>
</dbReference>
<gene>
    <name evidence="4" type="ORF">GYMLUDRAFT_246977</name>
</gene>
<keyword evidence="1" id="KW-0560">Oxidoreductase</keyword>
<dbReference type="Gene3D" id="3.30.360.10">
    <property type="entry name" value="Dihydrodipicolinate Reductase, domain 2"/>
    <property type="match status" value="1"/>
</dbReference>
<dbReference type="Gene3D" id="1.10.1870.10">
    <property type="entry name" value="Domain 3, Saccharopine reductase"/>
    <property type="match status" value="1"/>
</dbReference>
<dbReference type="SUPFAM" id="SSF52283">
    <property type="entry name" value="Formate/glycerate dehydrogenase catalytic domain-like"/>
    <property type="match status" value="1"/>
</dbReference>
<feature type="domain" description="Alanine dehydrogenase/pyridine nucleotide transhydrogenase N-terminal" evidence="3">
    <location>
        <begin position="52"/>
        <end position="223"/>
    </location>
</feature>
<proteinExistence type="predicted"/>
<protein>
    <recommendedName>
        <fullName evidence="3">Alanine dehydrogenase/pyridine nucleotide transhydrogenase N-terminal domain-containing protein</fullName>
    </recommendedName>
</protein>
<keyword evidence="2" id="KW-0028">Amino-acid biosynthesis</keyword>
<keyword evidence="2" id="KW-0457">Lysine biosynthesis</keyword>
<dbReference type="InterPro" id="IPR007886">
    <property type="entry name" value="AlaDH/PNT_N"/>
</dbReference>
<dbReference type="GO" id="GO:0019878">
    <property type="term" value="P:lysine biosynthetic process via aminoadipic acid"/>
    <property type="evidence" value="ECO:0007669"/>
    <property type="project" value="TreeGrafter"/>
</dbReference>
<dbReference type="OrthoDB" id="10059875at2759"/>
<dbReference type="InterPro" id="IPR036291">
    <property type="entry name" value="NAD(P)-bd_dom_sf"/>
</dbReference>
<evidence type="ECO:0000313" key="5">
    <source>
        <dbReference type="Proteomes" id="UP000053593"/>
    </source>
</evidence>
<sequence length="1192" mass="129328">MTSFTPFATARLARTTVGIGLTARLCRPVMKSAISCHGSTFRHHSTNPLIIGIRREDPTRVWERRVPLTPEHVKEFTKLGHRDGRELHVPVEIHVQSCSRRIFTDSEYANAGAKITEDLSRAHVVIGIKEPRLQEVLVDPLPWPGTKKDGNGAQPMASRTYVMFSHTAKGQEYNMPLLSKFLSDSSSSSSDSASLLPTLIDYELLTDDSGKRTLAFGHHAGLAGTLLSLHTLALYQLSKFGVATPFLYTPLPQSMPKLYDLRKALKKVGDQIVREGTGETLGPCVIAVTGTGNVAQGCLAMLSELPLETVHVHELEDLVLKRTLRGQQASLNKVYLVHVKAQHYLVRTSGSTSSSTTYFRDHYYANPSQYSSIFPTKIAPYLTLLLNGAGWAPGFPRLMSNNGLKECVSLIKAMGKEKEGRFGCVGDISCDPYGGLEFLTHSTTLSDPHYKIDVPVTTPKSRSSPSSKSDSASHELWIQAVDILPASLPFDASKHFSRGLWNYLRAIGRRYAAYTDWEKSKAEDASFPAHLSSASVPVEKLKASLGFEERGIAVQLEEQLRRATIAAGGRLVGRFGEGGKDEWLGGRVREYRAKVAANSVPVGSKKTTPSVAHRLSGSGFSSNLGSIRSMASVSTSRPKRILLLGSGMVAGPAVRHIAKRKDVELIVASKEGGELATLEADVKDGNNVQFRQVDVGDTNKGGELRELMKDVDVVMSLLPVALHVRIAELCIEEGKHLVTASYISPEMKGLNERALAANVLLLNEIGLDPGIDHCSAISLIERLKSSGKQVKSFVSFCGGLPASELLARRQSSSTGSAQPSAGPLSYKFSWSPRGVLTAALNGARYRLRGEEVIVPGPGVKGGDVYGDSGELLKNNFPAVEFGSEGGLAAIVGMLEGLPNRDSLPYAEMYGLSTRGENVRTVLRGTLRYKGFSSLMSFFHDIGMLEAKDEIPLKIEDGARSLERAWLDVFSKSARLRKKKHPSAAVVMPDLALKENPDSENVRALKWLLSEETGTPIPNSHNEKWVGLPPLPTSPTAPLDLFALLLAHKLRYAPGERDMVVMVHEITTSTASPDVTKDEEEEIHTSSLVIYGDNSSGQYESAMARSVGVPVAVAALAVLDGAVAPVSPQAVNVMIRGVHGPGHESIRERVLEGMEEAGIGMRESMRRVKIRRANGTMVDPASARRSVENSLSR</sequence>
<evidence type="ECO:0000259" key="3">
    <source>
        <dbReference type="SMART" id="SM01003"/>
    </source>
</evidence>
<dbReference type="GO" id="GO:0004753">
    <property type="term" value="F:saccharopine dehydrogenase activity"/>
    <property type="evidence" value="ECO:0007669"/>
    <property type="project" value="TreeGrafter"/>
</dbReference>
<dbReference type="EMBL" id="KN834791">
    <property type="protein sequence ID" value="KIK57327.1"/>
    <property type="molecule type" value="Genomic_DNA"/>
</dbReference>
<dbReference type="Gene3D" id="3.40.50.720">
    <property type="entry name" value="NAD(P)-binding Rossmann-like Domain"/>
    <property type="match status" value="2"/>
</dbReference>
<dbReference type="SUPFAM" id="SSF51735">
    <property type="entry name" value="NAD(P)-binding Rossmann-fold domains"/>
    <property type="match status" value="1"/>
</dbReference>
<keyword evidence="5" id="KW-1185">Reference proteome</keyword>
<dbReference type="InterPro" id="IPR051168">
    <property type="entry name" value="AASS"/>
</dbReference>
<evidence type="ECO:0000256" key="1">
    <source>
        <dbReference type="ARBA" id="ARBA00023002"/>
    </source>
</evidence>
<dbReference type="InterPro" id="IPR032095">
    <property type="entry name" value="Sacchrp_dh-like_C"/>
</dbReference>
<dbReference type="PANTHER" id="PTHR11133:SF23">
    <property type="entry name" value="SACCHAROPINE DEHYDROGENASE [NAD(+), L-LYSINE-FORMING]"/>
    <property type="match status" value="1"/>
</dbReference>
<dbReference type="Pfam" id="PF16653">
    <property type="entry name" value="Sacchrp_dh_C"/>
    <property type="match status" value="1"/>
</dbReference>
<evidence type="ECO:0000313" key="4">
    <source>
        <dbReference type="EMBL" id="KIK57327.1"/>
    </source>
</evidence>
<dbReference type="AlphaFoldDB" id="A0A0D0CGL3"/>
<dbReference type="Proteomes" id="UP000053593">
    <property type="component" value="Unassembled WGS sequence"/>
</dbReference>
<dbReference type="Pfam" id="PF05222">
    <property type="entry name" value="AlaDh_PNT_N"/>
    <property type="match status" value="1"/>
</dbReference>
<dbReference type="Pfam" id="PF03435">
    <property type="entry name" value="Sacchrp_dh_NADP"/>
    <property type="match status" value="1"/>
</dbReference>
<name>A0A0D0CGL3_9AGAR</name>
<dbReference type="InterPro" id="IPR005097">
    <property type="entry name" value="Sacchrp_dh_NADP-bd"/>
</dbReference>
<accession>A0A0D0CGL3</accession>
<evidence type="ECO:0000256" key="2">
    <source>
        <dbReference type="ARBA" id="ARBA00023154"/>
    </source>
</evidence>
<dbReference type="PANTHER" id="PTHR11133">
    <property type="entry name" value="SACCHAROPINE DEHYDROGENASE"/>
    <property type="match status" value="1"/>
</dbReference>
<reference evidence="4 5" key="1">
    <citation type="submission" date="2014-04" db="EMBL/GenBank/DDBJ databases">
        <title>Evolutionary Origins and Diversification of the Mycorrhizal Mutualists.</title>
        <authorList>
            <consortium name="DOE Joint Genome Institute"/>
            <consortium name="Mycorrhizal Genomics Consortium"/>
            <person name="Kohler A."/>
            <person name="Kuo A."/>
            <person name="Nagy L.G."/>
            <person name="Floudas D."/>
            <person name="Copeland A."/>
            <person name="Barry K.W."/>
            <person name="Cichocki N."/>
            <person name="Veneault-Fourrey C."/>
            <person name="LaButti K."/>
            <person name="Lindquist E.A."/>
            <person name="Lipzen A."/>
            <person name="Lundell T."/>
            <person name="Morin E."/>
            <person name="Murat C."/>
            <person name="Riley R."/>
            <person name="Ohm R."/>
            <person name="Sun H."/>
            <person name="Tunlid A."/>
            <person name="Henrissat B."/>
            <person name="Grigoriev I.V."/>
            <person name="Hibbett D.S."/>
            <person name="Martin F."/>
        </authorList>
    </citation>
    <scope>NUCLEOTIDE SEQUENCE [LARGE SCALE GENOMIC DNA]</scope>
    <source>
        <strain evidence="4 5">FD-317 M1</strain>
    </source>
</reference>
<organism evidence="4 5">
    <name type="scientific">Collybiopsis luxurians FD-317 M1</name>
    <dbReference type="NCBI Taxonomy" id="944289"/>
    <lineage>
        <taxon>Eukaryota</taxon>
        <taxon>Fungi</taxon>
        <taxon>Dikarya</taxon>
        <taxon>Basidiomycota</taxon>
        <taxon>Agaricomycotina</taxon>
        <taxon>Agaricomycetes</taxon>
        <taxon>Agaricomycetidae</taxon>
        <taxon>Agaricales</taxon>
        <taxon>Marasmiineae</taxon>
        <taxon>Omphalotaceae</taxon>
        <taxon>Collybiopsis</taxon>
        <taxon>Collybiopsis luxurians</taxon>
    </lineage>
</organism>
<dbReference type="SUPFAM" id="SSF55347">
    <property type="entry name" value="Glyceraldehyde-3-phosphate dehydrogenase-like, C-terminal domain"/>
    <property type="match status" value="1"/>
</dbReference>
<dbReference type="SMART" id="SM01003">
    <property type="entry name" value="AlaDh_PNT_N"/>
    <property type="match status" value="1"/>
</dbReference>